<dbReference type="SUPFAM" id="SSF55874">
    <property type="entry name" value="ATPase domain of HSP90 chaperone/DNA topoisomerase II/histidine kinase"/>
    <property type="match status" value="1"/>
</dbReference>
<accession>A0A1A8ZDR3</accession>
<keyword evidence="9" id="KW-0472">Membrane</keyword>
<evidence type="ECO:0000256" key="8">
    <source>
        <dbReference type="ARBA" id="ARBA00023012"/>
    </source>
</evidence>
<dbReference type="STRING" id="261654.GA0070611_1812"/>
<evidence type="ECO:0000256" key="3">
    <source>
        <dbReference type="ARBA" id="ARBA00022553"/>
    </source>
</evidence>
<feature type="transmembrane region" description="Helical" evidence="9">
    <location>
        <begin position="145"/>
        <end position="165"/>
    </location>
</feature>
<dbReference type="InterPro" id="IPR003594">
    <property type="entry name" value="HATPase_dom"/>
</dbReference>
<comment type="catalytic activity">
    <reaction evidence="1">
        <text>ATP + protein L-histidine = ADP + protein N-phospho-L-histidine.</text>
        <dbReference type="EC" id="2.7.13.3"/>
    </reaction>
</comment>
<evidence type="ECO:0000256" key="9">
    <source>
        <dbReference type="SAM" id="Phobius"/>
    </source>
</evidence>
<feature type="transmembrane region" description="Helical" evidence="9">
    <location>
        <begin position="20"/>
        <end position="37"/>
    </location>
</feature>
<dbReference type="InterPro" id="IPR050482">
    <property type="entry name" value="Sensor_HK_TwoCompSys"/>
</dbReference>
<evidence type="ECO:0000313" key="13">
    <source>
        <dbReference type="Proteomes" id="UP000199385"/>
    </source>
</evidence>
<keyword evidence="13" id="KW-1185">Reference proteome</keyword>
<keyword evidence="5" id="KW-0547">Nucleotide-binding</keyword>
<feature type="domain" description="Signal transduction histidine kinase subgroup 3 dimerisation and phosphoacceptor" evidence="11">
    <location>
        <begin position="193"/>
        <end position="258"/>
    </location>
</feature>
<dbReference type="GO" id="GO:0046983">
    <property type="term" value="F:protein dimerization activity"/>
    <property type="evidence" value="ECO:0007669"/>
    <property type="project" value="InterPro"/>
</dbReference>
<keyword evidence="9" id="KW-1133">Transmembrane helix</keyword>
<keyword evidence="8" id="KW-0902">Two-component regulatory system</keyword>
<keyword evidence="9" id="KW-0812">Transmembrane</keyword>
<feature type="domain" description="Histidine kinase/HSP90-like ATPase" evidence="10">
    <location>
        <begin position="306"/>
        <end position="394"/>
    </location>
</feature>
<dbReference type="GO" id="GO:0000155">
    <property type="term" value="F:phosphorelay sensor kinase activity"/>
    <property type="evidence" value="ECO:0007669"/>
    <property type="project" value="InterPro"/>
</dbReference>
<protein>
    <recommendedName>
        <fullName evidence="2">histidine kinase</fullName>
        <ecNumber evidence="2">2.7.13.3</ecNumber>
    </recommendedName>
</protein>
<evidence type="ECO:0000256" key="6">
    <source>
        <dbReference type="ARBA" id="ARBA00022777"/>
    </source>
</evidence>
<dbReference type="EC" id="2.7.13.3" evidence="2"/>
<reference evidence="13" key="1">
    <citation type="submission" date="2016-06" db="EMBL/GenBank/DDBJ databases">
        <authorList>
            <person name="Varghese N."/>
            <person name="Submissions Spin"/>
        </authorList>
    </citation>
    <scope>NUCLEOTIDE SEQUENCE [LARGE SCALE GENOMIC DNA]</scope>
    <source>
        <strain evidence="13">DSM 44815</strain>
    </source>
</reference>
<dbReference type="GO" id="GO:0005524">
    <property type="term" value="F:ATP binding"/>
    <property type="evidence" value="ECO:0007669"/>
    <property type="project" value="UniProtKB-KW"/>
</dbReference>
<dbReference type="Proteomes" id="UP000199385">
    <property type="component" value="Chromosome I"/>
</dbReference>
<dbReference type="OrthoDB" id="227596at2"/>
<keyword evidence="3" id="KW-0597">Phosphoprotein</keyword>
<evidence type="ECO:0000256" key="2">
    <source>
        <dbReference type="ARBA" id="ARBA00012438"/>
    </source>
</evidence>
<dbReference type="GO" id="GO:0016020">
    <property type="term" value="C:membrane"/>
    <property type="evidence" value="ECO:0007669"/>
    <property type="project" value="InterPro"/>
</dbReference>
<dbReference type="AlphaFoldDB" id="A0A1A8ZDR3"/>
<gene>
    <name evidence="12" type="ORF">GA0070611_1812</name>
</gene>
<keyword evidence="7" id="KW-0067">ATP-binding</keyword>
<evidence type="ECO:0000256" key="7">
    <source>
        <dbReference type="ARBA" id="ARBA00022840"/>
    </source>
</evidence>
<proteinExistence type="predicted"/>
<dbReference type="EMBL" id="LT594323">
    <property type="protein sequence ID" value="SBT41963.1"/>
    <property type="molecule type" value="Genomic_DNA"/>
</dbReference>
<feature type="transmembrane region" description="Helical" evidence="9">
    <location>
        <begin position="49"/>
        <end position="66"/>
    </location>
</feature>
<dbReference type="PANTHER" id="PTHR24421:SF10">
    <property type="entry name" value="NITRATE_NITRITE SENSOR PROTEIN NARQ"/>
    <property type="match status" value="1"/>
</dbReference>
<evidence type="ECO:0000313" key="12">
    <source>
        <dbReference type="EMBL" id="SBT41963.1"/>
    </source>
</evidence>
<evidence type="ECO:0000259" key="11">
    <source>
        <dbReference type="Pfam" id="PF07730"/>
    </source>
</evidence>
<dbReference type="Pfam" id="PF02518">
    <property type="entry name" value="HATPase_c"/>
    <property type="match status" value="1"/>
</dbReference>
<dbReference type="InterPro" id="IPR011712">
    <property type="entry name" value="Sig_transdc_His_kin_sub3_dim/P"/>
</dbReference>
<keyword evidence="6 12" id="KW-0418">Kinase</keyword>
<dbReference type="RefSeq" id="WP_091660685.1">
    <property type="nucleotide sequence ID" value="NZ_LT594323.1"/>
</dbReference>
<dbReference type="CDD" id="cd16917">
    <property type="entry name" value="HATPase_UhpB-NarQ-NarX-like"/>
    <property type="match status" value="1"/>
</dbReference>
<sequence length="402" mass="41324">MTAVAAPAAVRRTLPAGRDAAVAVAVWLLDLALFSTAGSDLAHAGASPGLLALAGYAVLGPVALLWRRTAPVPVFGVLWLHALVGAALVSGYQPVLGALTALFAVGAYAPARWSWLIAPALAPYLVIAANEAWLAGQADAGRRTAVFVGLALAYALVVTGVWAAGRWAGTSRRRLAAAERRRVAEAAHAVAAERARISRELHDIVAHSVTVMVLQAGGARRVLPTDPARVADALGHIEHAGRQAVEELRRMLAVLGPDAPEPAEAGHPGVADVPELVRGLRGTGLAVELVVAGEPRPVHPSVGLAAYRTVQEALTNVTRHAGAGARAVVRLDWRDDLRVEVRDDGPAGPAPAAGLSTGHGLLGLRERVTVAGGRLDAGPGPDGGFRVVARLPLAAVAREAVA</sequence>
<dbReference type="PATRIC" id="fig|261654.4.peg.1838"/>
<dbReference type="Gene3D" id="3.30.565.10">
    <property type="entry name" value="Histidine kinase-like ATPase, C-terminal domain"/>
    <property type="match status" value="1"/>
</dbReference>
<dbReference type="Pfam" id="PF07730">
    <property type="entry name" value="HisKA_3"/>
    <property type="match status" value="1"/>
</dbReference>
<dbReference type="PANTHER" id="PTHR24421">
    <property type="entry name" value="NITRATE/NITRITE SENSOR PROTEIN NARX-RELATED"/>
    <property type="match status" value="1"/>
</dbReference>
<feature type="transmembrane region" description="Helical" evidence="9">
    <location>
        <begin position="113"/>
        <end position="133"/>
    </location>
</feature>
<feature type="transmembrane region" description="Helical" evidence="9">
    <location>
        <begin position="78"/>
        <end position="107"/>
    </location>
</feature>
<dbReference type="Gene3D" id="1.20.5.1930">
    <property type="match status" value="1"/>
</dbReference>
<dbReference type="InterPro" id="IPR036890">
    <property type="entry name" value="HATPase_C_sf"/>
</dbReference>
<organism evidence="12 13">
    <name type="scientific">Micromonospora auratinigra</name>
    <dbReference type="NCBI Taxonomy" id="261654"/>
    <lineage>
        <taxon>Bacteria</taxon>
        <taxon>Bacillati</taxon>
        <taxon>Actinomycetota</taxon>
        <taxon>Actinomycetes</taxon>
        <taxon>Micromonosporales</taxon>
        <taxon>Micromonosporaceae</taxon>
        <taxon>Micromonospora</taxon>
    </lineage>
</organism>
<evidence type="ECO:0000259" key="10">
    <source>
        <dbReference type="Pfam" id="PF02518"/>
    </source>
</evidence>
<keyword evidence="4" id="KW-0808">Transferase</keyword>
<evidence type="ECO:0000256" key="5">
    <source>
        <dbReference type="ARBA" id="ARBA00022741"/>
    </source>
</evidence>
<evidence type="ECO:0000256" key="4">
    <source>
        <dbReference type="ARBA" id="ARBA00022679"/>
    </source>
</evidence>
<evidence type="ECO:0000256" key="1">
    <source>
        <dbReference type="ARBA" id="ARBA00000085"/>
    </source>
</evidence>
<name>A0A1A8ZDR3_9ACTN</name>